<evidence type="ECO:0000313" key="7">
    <source>
        <dbReference type="EMBL" id="MDO6454649.1"/>
    </source>
</evidence>
<dbReference type="InterPro" id="IPR011006">
    <property type="entry name" value="CheY-like_superfamily"/>
</dbReference>
<dbReference type="PANTHER" id="PTHR44757">
    <property type="entry name" value="DIGUANYLATE CYCLASE DGCP"/>
    <property type="match status" value="1"/>
</dbReference>
<evidence type="ECO:0000259" key="6">
    <source>
        <dbReference type="PROSITE" id="PS50887"/>
    </source>
</evidence>
<evidence type="ECO:0000313" key="8">
    <source>
        <dbReference type="Proteomes" id="UP001169862"/>
    </source>
</evidence>
<proteinExistence type="predicted"/>
<feature type="domain" description="EAL" evidence="5">
    <location>
        <begin position="447"/>
        <end position="701"/>
    </location>
</feature>
<dbReference type="EC" id="3.1.4.52" evidence="1"/>
<dbReference type="CDD" id="cd01948">
    <property type="entry name" value="EAL"/>
    <property type="match status" value="1"/>
</dbReference>
<protein>
    <recommendedName>
        <fullName evidence="1">cyclic-guanylate-specific phosphodiesterase</fullName>
        <ecNumber evidence="1">3.1.4.52</ecNumber>
    </recommendedName>
</protein>
<dbReference type="InterPro" id="IPR001633">
    <property type="entry name" value="EAL_dom"/>
</dbReference>
<keyword evidence="2" id="KW-0973">c-di-GMP</keyword>
<dbReference type="SUPFAM" id="SSF55785">
    <property type="entry name" value="PYP-like sensor domain (PAS domain)"/>
    <property type="match status" value="1"/>
</dbReference>
<dbReference type="SMART" id="SM00052">
    <property type="entry name" value="EAL"/>
    <property type="match status" value="1"/>
</dbReference>
<dbReference type="Pfam" id="PF00990">
    <property type="entry name" value="GGDEF"/>
    <property type="match status" value="1"/>
</dbReference>
<feature type="modified residue" description="4-aspartylphosphate" evidence="3">
    <location>
        <position position="58"/>
    </location>
</feature>
<dbReference type="InterPro" id="IPR035965">
    <property type="entry name" value="PAS-like_dom_sf"/>
</dbReference>
<feature type="domain" description="Response regulatory" evidence="4">
    <location>
        <begin position="9"/>
        <end position="125"/>
    </location>
</feature>
<evidence type="ECO:0000256" key="3">
    <source>
        <dbReference type="PROSITE-ProRule" id="PRU00169"/>
    </source>
</evidence>
<dbReference type="Pfam" id="PF00072">
    <property type="entry name" value="Response_reg"/>
    <property type="match status" value="1"/>
</dbReference>
<dbReference type="InterPro" id="IPR001789">
    <property type="entry name" value="Sig_transdc_resp-reg_receiver"/>
</dbReference>
<dbReference type="PANTHER" id="PTHR44757:SF2">
    <property type="entry name" value="BIOFILM ARCHITECTURE MAINTENANCE PROTEIN MBAA"/>
    <property type="match status" value="1"/>
</dbReference>
<dbReference type="EMBL" id="JAUOPG010000009">
    <property type="protein sequence ID" value="MDO6454649.1"/>
    <property type="molecule type" value="Genomic_DNA"/>
</dbReference>
<dbReference type="Gene3D" id="3.30.70.270">
    <property type="match status" value="1"/>
</dbReference>
<dbReference type="InterPro" id="IPR029787">
    <property type="entry name" value="Nucleotide_cyclase"/>
</dbReference>
<gene>
    <name evidence="7" type="ORF">Q4490_13830</name>
</gene>
<dbReference type="PROSITE" id="PS50883">
    <property type="entry name" value="EAL"/>
    <property type="match status" value="1"/>
</dbReference>
<reference evidence="7" key="1">
    <citation type="submission" date="2023-07" db="EMBL/GenBank/DDBJ databases">
        <title>Genome content predicts the carbon catabolic preferences of heterotrophic bacteria.</title>
        <authorList>
            <person name="Gralka M."/>
        </authorList>
    </citation>
    <scope>NUCLEOTIDE SEQUENCE</scope>
    <source>
        <strain evidence="7">I2M16</strain>
    </source>
</reference>
<evidence type="ECO:0000256" key="1">
    <source>
        <dbReference type="ARBA" id="ARBA00012282"/>
    </source>
</evidence>
<dbReference type="GO" id="GO:0071111">
    <property type="term" value="F:cyclic-guanylate-specific phosphodiesterase activity"/>
    <property type="evidence" value="ECO:0007669"/>
    <property type="project" value="UniProtKB-EC"/>
</dbReference>
<dbReference type="SMART" id="SM00267">
    <property type="entry name" value="GGDEF"/>
    <property type="match status" value="1"/>
</dbReference>
<dbReference type="Pfam" id="PF00563">
    <property type="entry name" value="EAL"/>
    <property type="match status" value="1"/>
</dbReference>
<feature type="domain" description="GGDEF" evidence="6">
    <location>
        <begin position="297"/>
        <end position="438"/>
    </location>
</feature>
<dbReference type="AlphaFoldDB" id="A0AAW7XK20"/>
<dbReference type="InterPro" id="IPR043128">
    <property type="entry name" value="Rev_trsase/Diguanyl_cyclase"/>
</dbReference>
<dbReference type="Gene3D" id="3.20.20.450">
    <property type="entry name" value="EAL domain"/>
    <property type="match status" value="1"/>
</dbReference>
<dbReference type="PROSITE" id="PS50110">
    <property type="entry name" value="RESPONSE_REGULATORY"/>
    <property type="match status" value="1"/>
</dbReference>
<dbReference type="NCBIfam" id="TIGR00254">
    <property type="entry name" value="GGDEF"/>
    <property type="match status" value="1"/>
</dbReference>
<dbReference type="Gene3D" id="3.40.50.2300">
    <property type="match status" value="1"/>
</dbReference>
<evidence type="ECO:0000256" key="2">
    <source>
        <dbReference type="ARBA" id="ARBA00022636"/>
    </source>
</evidence>
<dbReference type="SUPFAM" id="SSF55073">
    <property type="entry name" value="Nucleotide cyclase"/>
    <property type="match status" value="1"/>
</dbReference>
<dbReference type="GO" id="GO:0000160">
    <property type="term" value="P:phosphorelay signal transduction system"/>
    <property type="evidence" value="ECO:0007669"/>
    <property type="project" value="InterPro"/>
</dbReference>
<dbReference type="Gene3D" id="3.30.450.20">
    <property type="entry name" value="PAS domain"/>
    <property type="match status" value="1"/>
</dbReference>
<keyword evidence="3" id="KW-0597">Phosphoprotein</keyword>
<dbReference type="CDD" id="cd01949">
    <property type="entry name" value="GGDEF"/>
    <property type="match status" value="1"/>
</dbReference>
<dbReference type="SMART" id="SM00448">
    <property type="entry name" value="REC"/>
    <property type="match status" value="1"/>
</dbReference>
<comment type="caution">
    <text evidence="7">The sequence shown here is derived from an EMBL/GenBank/DDBJ whole genome shotgun (WGS) entry which is preliminary data.</text>
</comment>
<dbReference type="FunFam" id="3.20.20.450:FF:000001">
    <property type="entry name" value="Cyclic di-GMP phosphodiesterase yahA"/>
    <property type="match status" value="1"/>
</dbReference>
<dbReference type="InterPro" id="IPR000160">
    <property type="entry name" value="GGDEF_dom"/>
</dbReference>
<dbReference type="SUPFAM" id="SSF141868">
    <property type="entry name" value="EAL domain-like"/>
    <property type="match status" value="1"/>
</dbReference>
<evidence type="ECO:0000259" key="4">
    <source>
        <dbReference type="PROSITE" id="PS50110"/>
    </source>
</evidence>
<name>A0AAW7XK20_9GAMM</name>
<dbReference type="InterPro" id="IPR035919">
    <property type="entry name" value="EAL_sf"/>
</dbReference>
<evidence type="ECO:0000259" key="5">
    <source>
        <dbReference type="PROSITE" id="PS50883"/>
    </source>
</evidence>
<dbReference type="Proteomes" id="UP001169862">
    <property type="component" value="Unassembled WGS sequence"/>
</dbReference>
<accession>A0AAW7XK20</accession>
<dbReference type="SUPFAM" id="SSF52172">
    <property type="entry name" value="CheY-like"/>
    <property type="match status" value="1"/>
</dbReference>
<organism evidence="7 8">
    <name type="scientific">Neptunomonas phycophila</name>
    <dbReference type="NCBI Taxonomy" id="1572645"/>
    <lineage>
        <taxon>Bacteria</taxon>
        <taxon>Pseudomonadati</taxon>
        <taxon>Pseudomonadota</taxon>
        <taxon>Gammaproteobacteria</taxon>
        <taxon>Oceanospirillales</taxon>
        <taxon>Oceanospirillaceae</taxon>
        <taxon>Neptunomonas</taxon>
    </lineage>
</organism>
<dbReference type="InterPro" id="IPR052155">
    <property type="entry name" value="Biofilm_reg_signaling"/>
</dbReference>
<dbReference type="RefSeq" id="WP_303551409.1">
    <property type="nucleotide sequence ID" value="NZ_JAUOPG010000009.1"/>
</dbReference>
<dbReference type="PROSITE" id="PS50887">
    <property type="entry name" value="GGDEF"/>
    <property type="match status" value="1"/>
</dbReference>
<sequence length="713" mass="80003">MEVYKKAQTVLLADDDPTLRMVAAAHLRKEGYEVVTAENGHRLLELLVEYEADLIVLDVDMPTMNGFEACKRIREFESCKNLPILMMTGLEGNSSIEEAYRVGATDFIAKPVNWTLLKQRLKFMLRATTAIKELSDSEARLAKAQDIAKLGYWHWDLKRKVLTLSQQLQEIIKSPSTQIDSVDRILDAVVSKDREHLRQVISLAQTLPTSFPTDFFMHILVCQHGKRTMHVQSSLECDLQGEAIAIHGTVQDVTERVNAEERISFLSHFDRKTHLQNRESFARSLDGMIRLYQGLGGVVTLVLLDINRFGRINDIFGHTAGDHVLIEVASRLKHCLGTFSKSDKYVGTEICRWGSDIYGVAVHVKRSSDQSGEIPVALLATLVEPISANGHEVSLTGCIGYAHVSDRVADTDTLVRNAETALRHAKRQGRNSAHCYHSGMSQASERRVLLEGDLQKALEENQLYLHYQPRIHAAKNIIVGAEALLRWQHPTLGLVSPVEFIPLLEEMGLIHNIGAWVFREACKQLKIWQDMGHHEFVMSVNLSAVQFRDVRLAQEVRDVIQNAGIHPSTLEVELTETSIMEDVSQTQATLMVLKEMGLRIAVDDFGTGYSSLSYLRSFPLDTLKVDRAFIRDLTTNDEDKSLATAIIAMAQSLNLRVVAEGIELQEQASFLLEKSCDEFQGFLFSKPISAEAFTELLTSWPNKPNHTALPSRA</sequence>